<keyword evidence="1" id="KW-0812">Transmembrane</keyword>
<name>A3ZTH2_9BACT</name>
<feature type="transmembrane region" description="Helical" evidence="1">
    <location>
        <begin position="25"/>
        <end position="45"/>
    </location>
</feature>
<organism evidence="2 3">
    <name type="scientific">Blastopirellula marina DSM 3645</name>
    <dbReference type="NCBI Taxonomy" id="314230"/>
    <lineage>
        <taxon>Bacteria</taxon>
        <taxon>Pseudomonadati</taxon>
        <taxon>Planctomycetota</taxon>
        <taxon>Planctomycetia</taxon>
        <taxon>Pirellulales</taxon>
        <taxon>Pirellulaceae</taxon>
        <taxon>Blastopirellula</taxon>
    </lineage>
</organism>
<comment type="caution">
    <text evidence="2">The sequence shown here is derived from an EMBL/GenBank/DDBJ whole genome shotgun (WGS) entry which is preliminary data.</text>
</comment>
<dbReference type="AlphaFoldDB" id="A3ZTH2"/>
<protein>
    <submittedName>
        <fullName evidence="2">Uncharacterized protein</fullName>
    </submittedName>
</protein>
<dbReference type="EMBL" id="AANZ01000010">
    <property type="protein sequence ID" value="EAQ80233.1"/>
    <property type="molecule type" value="Genomic_DNA"/>
</dbReference>
<gene>
    <name evidence="2" type="ORF">DSM3645_19593</name>
</gene>
<sequence>MLQIAGLVILPLVMLLEFQQVLSFRTMLAGFLFGTALFYLGRVLLGDPRI</sequence>
<evidence type="ECO:0000313" key="2">
    <source>
        <dbReference type="EMBL" id="EAQ80233.1"/>
    </source>
</evidence>
<keyword evidence="1" id="KW-1133">Transmembrane helix</keyword>
<accession>A3ZTH2</accession>
<dbReference type="STRING" id="314230.DSM3645_19593"/>
<keyword evidence="1" id="KW-0472">Membrane</keyword>
<evidence type="ECO:0000256" key="1">
    <source>
        <dbReference type="SAM" id="Phobius"/>
    </source>
</evidence>
<evidence type="ECO:0000313" key="3">
    <source>
        <dbReference type="Proteomes" id="UP000004358"/>
    </source>
</evidence>
<dbReference type="Proteomes" id="UP000004358">
    <property type="component" value="Unassembled WGS sequence"/>
</dbReference>
<proteinExistence type="predicted"/>
<dbReference type="HOGENOM" id="CLU_3115112_0_0_0"/>
<reference evidence="2 3" key="1">
    <citation type="submission" date="2006-02" db="EMBL/GenBank/DDBJ databases">
        <authorList>
            <person name="Amann R."/>
            <person name="Ferriera S."/>
            <person name="Johnson J."/>
            <person name="Kravitz S."/>
            <person name="Halpern A."/>
            <person name="Remington K."/>
            <person name="Beeson K."/>
            <person name="Tran B."/>
            <person name="Rogers Y.-H."/>
            <person name="Friedman R."/>
            <person name="Venter J.C."/>
        </authorList>
    </citation>
    <scope>NUCLEOTIDE SEQUENCE [LARGE SCALE GENOMIC DNA]</scope>
    <source>
        <strain evidence="2 3">DSM 3645</strain>
    </source>
</reference>